<dbReference type="CDD" id="cd06008">
    <property type="entry name" value="NF-X1-zinc-finger"/>
    <property type="match status" value="2"/>
</dbReference>
<evidence type="ECO:0000256" key="2">
    <source>
        <dbReference type="ARBA" id="ARBA00022490"/>
    </source>
</evidence>
<dbReference type="InterPro" id="IPR045055">
    <property type="entry name" value="DNA2/NAM7-like"/>
</dbReference>
<evidence type="ECO:0000256" key="5">
    <source>
        <dbReference type="ARBA" id="ARBA00022833"/>
    </source>
</evidence>
<dbReference type="PROSITE" id="PS50005">
    <property type="entry name" value="TPR"/>
    <property type="match status" value="3"/>
</dbReference>
<dbReference type="EMBL" id="BRPK01000004">
    <property type="protein sequence ID" value="GLB37649.1"/>
    <property type="molecule type" value="Genomic_DNA"/>
</dbReference>
<dbReference type="InterPro" id="IPR041679">
    <property type="entry name" value="DNA2/NAM7-like_C"/>
</dbReference>
<dbReference type="Gene3D" id="3.40.50.300">
    <property type="entry name" value="P-loop containing nucleotide triphosphate hydrolases"/>
    <property type="match status" value="3"/>
</dbReference>
<dbReference type="Pfam" id="PF20173">
    <property type="entry name" value="ZnF_RZ-type"/>
    <property type="match status" value="1"/>
</dbReference>
<dbReference type="InterPro" id="IPR011990">
    <property type="entry name" value="TPR-like_helical_dom_sf"/>
</dbReference>
<dbReference type="InterPro" id="IPR047187">
    <property type="entry name" value="SF1_C_Upf1"/>
</dbReference>
<dbReference type="Gene3D" id="4.10.1000.10">
    <property type="entry name" value="Zinc finger, CCCH-type"/>
    <property type="match status" value="1"/>
</dbReference>
<accession>A0A9P3PLJ4</accession>
<comment type="caution">
    <text evidence="12">The sequence shown here is derived from an EMBL/GenBank/DDBJ whole genome shotgun (WGS) entry which is preliminary data.</text>
</comment>
<dbReference type="GO" id="GO:0031380">
    <property type="term" value="C:nuclear RNA-directed RNA polymerase complex"/>
    <property type="evidence" value="ECO:0007669"/>
    <property type="project" value="TreeGrafter"/>
</dbReference>
<feature type="repeat" description="TPR" evidence="7">
    <location>
        <begin position="2754"/>
        <end position="2787"/>
    </location>
</feature>
<feature type="compositionally biased region" description="Pro residues" evidence="9">
    <location>
        <begin position="1031"/>
        <end position="1044"/>
    </location>
</feature>
<feature type="domain" description="C3H1-type" evidence="10">
    <location>
        <begin position="1"/>
        <end position="26"/>
    </location>
</feature>
<dbReference type="Pfam" id="PF13087">
    <property type="entry name" value="AAA_12"/>
    <property type="match status" value="1"/>
</dbReference>
<feature type="region of interest" description="Disordered" evidence="9">
    <location>
        <begin position="2225"/>
        <end position="2244"/>
    </location>
</feature>
<keyword evidence="3 8" id="KW-0479">Metal-binding</keyword>
<feature type="domain" description="C3H1-type" evidence="10">
    <location>
        <begin position="66"/>
        <end position="94"/>
    </location>
</feature>
<dbReference type="Gene3D" id="1.25.40.10">
    <property type="entry name" value="Tetratricopeptide repeat domain"/>
    <property type="match status" value="1"/>
</dbReference>
<proteinExistence type="predicted"/>
<feature type="repeat" description="TPR" evidence="7">
    <location>
        <begin position="2686"/>
        <end position="2719"/>
    </location>
</feature>
<dbReference type="GO" id="GO:0031048">
    <property type="term" value="P:regulatory ncRNA-mediated heterochromatin formation"/>
    <property type="evidence" value="ECO:0007669"/>
    <property type="project" value="TreeGrafter"/>
</dbReference>
<reference evidence="12" key="1">
    <citation type="submission" date="2022-07" db="EMBL/GenBank/DDBJ databases">
        <title>The genome of Lyophyllum shimeji provides insight into the initial evolution of ectomycorrhizal fungal genome.</title>
        <authorList>
            <person name="Kobayashi Y."/>
            <person name="Shibata T."/>
            <person name="Hirakawa H."/>
            <person name="Shigenobu S."/>
            <person name="Nishiyama T."/>
            <person name="Yamada A."/>
            <person name="Hasebe M."/>
            <person name="Kawaguchi M."/>
        </authorList>
    </citation>
    <scope>NUCLEOTIDE SEQUENCE</scope>
    <source>
        <strain evidence="12">AT787</strain>
    </source>
</reference>
<evidence type="ECO:0000259" key="11">
    <source>
        <dbReference type="PROSITE" id="PS51981"/>
    </source>
</evidence>
<sequence>MPPCRFYNSPGGCRNGAACTFSHGPLHDARPTSSASTAGTGPGSSRQAAGASPGFSRRPQTGKPHNTPPGVCTFYWSSGKCHKEFDCRYRHTLNPALDAPSAPSRTESHRLQSAAAAIAPFLTEAGLVKINAFGTDAFFSTPTKALSPNEAHNALKRYLYDDFRFLKTFDVYGFLAPLSSANSNSNWTSEDGQLLLNSIATGNGLLRIADIIQWSPVSTQAGSDPRTLSFQRGFLPLLRFYSSDLVVKSTLSHLVNGLYMCIMHNCDTFCEQIEACMDAFMAARSFKDRKAAVNSDPIGSQVIASLAGVFFECLTRFKNSTATHPGLLVIIRRLREWTDAWTAGISATPAGFDDPFSTTTPAARDHIISHLRNKVDRLVHIVDREEARLDRAARRTKSALSPCLGANLGEGIIAALRLTYDGPGDLSVRGRPRHDNDFIDIQDIRIAPTHEELIGTAAPFLPANLYGAPHHLPNESMERLLDIQFRLLREELTAPLRTSVQLVWEDFLSTKKTRLDEIIKNHGGRYRGFADTQESITFNVYTGVKFLSLLPDRRGLAVSFSFDSPPGRARSPQSRVRKAFWEGMSGKRMMRGGLVALVWKRGTRVDVHLGVLASSVKDLTESAHADKDRVSARIIFFDPDVELRILQALKEPASQYGGTAIIVEAPVMFEAIRPFLEALRVEPESVPFSQYLVHRPVRFFSGSGIRPPQYARIPGFAYQLAPLFPHEAGVADLKLYVNDADSVAGVLRALERSRLDLSQASAVVEALSREVALIQGPPGTGKSFTGVELLRVLIPTAKPILMIAFTNHALDHLMTSVLDAGITDRIVRLGSRSADERIKQFSIEELEVVAGDSRLNAAFKRNHRELKLVEEDIKRLMKAFTRTIISSEEITQFLESQHPEHYEHILSPPTWISAVHALSVDDQANGWQKVGKRRNEPEDSDNTLYAFWLRGRDLDFLSQDVARQVQIELSENDDDDDHDVEDDEDDKEDEGNADEGDDSDSDLEPWERFWDSAYTSHPSDPEIVQPKASEVPPPQLPSPPPPAPTALGITDLQDPIAFFAAHGYACVPELPTGSRPLHALLARGDMWTFSITERKQLHGFWEQNVRDTTRQNHLDDFKRLREKYTRALEIYNEGKDEARRQLLMNVDIIGCTTTGAAKLTALLKGLAPRIMLVEEAGQVLEAHILGSLVPSVEHLILIGDPLQLRPTLNNYSLSVDSKRGSQLYRFDMSLMERLSSSGFPMSQIDVQRRMRPAISNLIRHTLYPQLVDHELVKTYPDVRGFAKNVFFLSHNHRENDGGEESSSKYNTYEVSMIKDLVLFLLRQGCYSQEGDIVVLCAYLGQLARVRDALADSVAVVIDERDQADLAEQEDEQAPEFLDDSHVEHVKVSKRVRLRTVDNYQGEEAKIIILSLVRNAGSTDDGRARQRPTIGFLKSDNRTNVALSRAKEGLFILGNAPQMSARSPMWRGVTEELEREDCLGDGFPIACQRHPDAVKYISEPGQLQQFAPDGGCLKSCDARLKCGHACPYKCHPDDPAHITVTCSQSCRRLCERRHPCKKECAVPCGDCVFEVPDVELPCGHTSPFVPCYLLDKLEEAFCQVTVDKNLPNCEHIARMRCSDDPSQYLCTQPCTWACPHYACPLPCGSVCARLPCDKRCDKVLNCGHRCPSVCGEDCSIQVCPRCASPDLKEKVVDLILGLTLEDILDDGEELDNLLITLPRCRHVFTVETLDGLCEMEDYYTCRESDGKWLDLKSPVSQTATGERKKPPVCPTCRSAITSPRYGRIFKSADLDILERNVIARLSSQLDGLRGMMERMSKSEIESALVAEAARIVLQDVSAGASVRKACAKARKVLLNDKREVPMPKEALDPGNKELFIISPPVVEAWNKAVKPLVQLYDRALKVAGTRSAHARAWEAAWSCLVEQEMERATADPARAPRNLNQYAMQIARMKVGQPQPRADKRFMVEAFWTTVQVRLILSDLAHAWLTAAGRGQNYTPQQSQMWAAFAATLLDGCRRDAQLALNVATASESRRQMTKTSLLIMRVNLERFRFDFRMAEESGNLRLPEERAKMADKALAGVTVVGKEIQDVVKGHVRGLRDDAQGWIVENFTETANLILQEWQKLEKSVRNSTFYEPISLEEKMNIVRAFDFSHGGHFYNCPNGHTFVIGECGGAMERARCPECNAVVGGSDHTLTDGNTRATEFEDLARQAECAVAANPLSQVLKHTEGDRSLQQDRSAGSSTARLHHLPGTAPLAASQQDVALARQFFEGGPQTQTPVPSFHASELARMNSMGGGVAGNLNESWVLEQQQHMRAFEESHAQAAWAAEFQTSSPPPQQGMPTRPEYQQRQSYMPPMGSYGTAVPMGMYSGFNAYPGVNSGVSFDAKGKGKAKEVDFEAAFAQVAASLASTHETTSSVVEVEDGVSGIENALKGASLDDIEEVSTDFKKVWDHLQDSELPPPQEDLSKWESEFNQLMSAQRDELDHDYGASMQNAWESGIGNISGTTVGEQPLKFDAEGIPILGEYTFEQNNKYLERAETRSLLKDAKALLEQNGSLSEAALLLEAAIQKGELGEGGYEAWILLGETRNMDEREEAGMRALIEGVRRAEEAGAAGAGMMSLAISFTNESYDRASHTMLLRWVRARFPDLEIPESTIEAMATHSSWDTHNRITELFLSLARSQHMKGTVDADVQIGLGVLFYTNGEYDRAKDCFESALAIRPNDYTLWNRLGSSLSNGSKPEEALGAYQEALRLRPTYTRAIYNVGVACLNIGAYKEAAEHFLSALNLQESISGDTSDQLWYTLRRALISMDRPDLADLAKPEAKSKIEIFRKDGFDF</sequence>
<dbReference type="GO" id="GO:0005737">
    <property type="term" value="C:cytoplasm"/>
    <property type="evidence" value="ECO:0007669"/>
    <property type="project" value="UniProtKB-SubCell"/>
</dbReference>
<feature type="compositionally biased region" description="Low complexity" evidence="9">
    <location>
        <begin position="31"/>
        <end position="46"/>
    </location>
</feature>
<feature type="repeat" description="TPR" evidence="7">
    <location>
        <begin position="2720"/>
        <end position="2753"/>
    </location>
</feature>
<feature type="zinc finger region" description="C3H1-type" evidence="8">
    <location>
        <begin position="1"/>
        <end position="26"/>
    </location>
</feature>
<evidence type="ECO:0000256" key="6">
    <source>
        <dbReference type="ARBA" id="ARBA00022859"/>
    </source>
</evidence>
<dbReference type="GO" id="GO:0002376">
    <property type="term" value="P:immune system process"/>
    <property type="evidence" value="ECO:0007669"/>
    <property type="project" value="UniProtKB-KW"/>
</dbReference>
<keyword evidence="12" id="KW-0378">Hydrolase</keyword>
<feature type="region of interest" description="Disordered" evidence="9">
    <location>
        <begin position="27"/>
        <end position="67"/>
    </location>
</feature>
<dbReference type="InterPro" id="IPR036855">
    <property type="entry name" value="Znf_CCCH_sf"/>
</dbReference>
<dbReference type="SUPFAM" id="SSF48452">
    <property type="entry name" value="TPR-like"/>
    <property type="match status" value="1"/>
</dbReference>
<evidence type="ECO:0000256" key="3">
    <source>
        <dbReference type="ARBA" id="ARBA00022723"/>
    </source>
</evidence>
<evidence type="ECO:0000256" key="9">
    <source>
        <dbReference type="SAM" id="MobiDB-lite"/>
    </source>
</evidence>
<dbReference type="SMART" id="SM00028">
    <property type="entry name" value="TPR"/>
    <property type="match status" value="3"/>
</dbReference>
<dbReference type="GO" id="GO:0004386">
    <property type="term" value="F:helicase activity"/>
    <property type="evidence" value="ECO:0007669"/>
    <property type="project" value="InterPro"/>
</dbReference>
<comment type="subcellular location">
    <subcellularLocation>
        <location evidence="1">Cytoplasm</location>
    </subcellularLocation>
</comment>
<dbReference type="Proteomes" id="UP001063166">
    <property type="component" value="Unassembled WGS sequence"/>
</dbReference>
<gene>
    <name evidence="12" type="ORF">LshimejAT787_0407000</name>
</gene>
<evidence type="ECO:0000313" key="13">
    <source>
        <dbReference type="Proteomes" id="UP001063166"/>
    </source>
</evidence>
<dbReference type="SUPFAM" id="SSF90229">
    <property type="entry name" value="CCCH zinc finger"/>
    <property type="match status" value="1"/>
</dbReference>
<dbReference type="Pfam" id="PF13086">
    <property type="entry name" value="AAA_11"/>
    <property type="match status" value="1"/>
</dbReference>
<feature type="zinc finger region" description="C3H1-type" evidence="8">
    <location>
        <begin position="66"/>
        <end position="94"/>
    </location>
</feature>
<protein>
    <submittedName>
        <fullName evidence="12">P-loop containing nucleoside triphosphate hydrolase protein</fullName>
    </submittedName>
</protein>
<dbReference type="InterPro" id="IPR000571">
    <property type="entry name" value="Znf_CCCH"/>
</dbReference>
<evidence type="ECO:0000256" key="8">
    <source>
        <dbReference type="PROSITE-ProRule" id="PRU00723"/>
    </source>
</evidence>
<dbReference type="OrthoDB" id="2423195at2759"/>
<dbReference type="PROSITE" id="PS50293">
    <property type="entry name" value="TPR_REGION"/>
    <property type="match status" value="1"/>
</dbReference>
<dbReference type="GO" id="GO:0016787">
    <property type="term" value="F:hydrolase activity"/>
    <property type="evidence" value="ECO:0007669"/>
    <property type="project" value="UniProtKB-KW"/>
</dbReference>
<dbReference type="InterPro" id="IPR027417">
    <property type="entry name" value="P-loop_NTPase"/>
</dbReference>
<dbReference type="InterPro" id="IPR041677">
    <property type="entry name" value="DNA2/NAM7_AAA_11"/>
</dbReference>
<dbReference type="Pfam" id="PF13432">
    <property type="entry name" value="TPR_16"/>
    <property type="match status" value="1"/>
</dbReference>
<feature type="compositionally biased region" description="Polar residues" evidence="9">
    <location>
        <begin position="2232"/>
        <end position="2241"/>
    </location>
</feature>
<organism evidence="12 13">
    <name type="scientific">Lyophyllum shimeji</name>
    <name type="common">Hon-shimeji</name>
    <name type="synonym">Tricholoma shimeji</name>
    <dbReference type="NCBI Taxonomy" id="47721"/>
    <lineage>
        <taxon>Eukaryota</taxon>
        <taxon>Fungi</taxon>
        <taxon>Dikarya</taxon>
        <taxon>Basidiomycota</taxon>
        <taxon>Agaricomycotina</taxon>
        <taxon>Agaricomycetes</taxon>
        <taxon>Agaricomycetidae</taxon>
        <taxon>Agaricales</taxon>
        <taxon>Tricholomatineae</taxon>
        <taxon>Lyophyllaceae</taxon>
        <taxon>Lyophyllum</taxon>
    </lineage>
</organism>
<dbReference type="PANTHER" id="PTHR10887">
    <property type="entry name" value="DNA2/NAM7 HELICASE FAMILY"/>
    <property type="match status" value="1"/>
</dbReference>
<evidence type="ECO:0000256" key="1">
    <source>
        <dbReference type="ARBA" id="ARBA00004496"/>
    </source>
</evidence>
<keyword evidence="7" id="KW-0802">TPR repeat</keyword>
<dbReference type="PROSITE" id="PS50103">
    <property type="entry name" value="ZF_C3H1"/>
    <property type="match status" value="2"/>
</dbReference>
<dbReference type="InterPro" id="IPR046439">
    <property type="entry name" value="ZF_RZ_dom"/>
</dbReference>
<dbReference type="GO" id="GO:0008270">
    <property type="term" value="F:zinc ion binding"/>
    <property type="evidence" value="ECO:0007669"/>
    <property type="project" value="UniProtKB-KW"/>
</dbReference>
<evidence type="ECO:0000256" key="7">
    <source>
        <dbReference type="PROSITE-ProRule" id="PRU00339"/>
    </source>
</evidence>
<dbReference type="InterPro" id="IPR019734">
    <property type="entry name" value="TPR_rpt"/>
</dbReference>
<keyword evidence="13" id="KW-1185">Reference proteome</keyword>
<keyword evidence="4 8" id="KW-0863">Zinc-finger</keyword>
<evidence type="ECO:0000259" key="10">
    <source>
        <dbReference type="PROSITE" id="PS50103"/>
    </source>
</evidence>
<keyword evidence="5 8" id="KW-0862">Zinc</keyword>
<feature type="domain" description="RZ-type" evidence="11">
    <location>
        <begin position="2134"/>
        <end position="2207"/>
    </location>
</feature>
<name>A0A9P3PLJ4_LYOSH</name>
<feature type="compositionally biased region" description="Acidic residues" evidence="9">
    <location>
        <begin position="970"/>
        <end position="1004"/>
    </location>
</feature>
<dbReference type="PANTHER" id="PTHR10887:SF341">
    <property type="entry name" value="NFX1-TYPE ZINC FINGER-CONTAINING PROTEIN 1"/>
    <property type="match status" value="1"/>
</dbReference>
<keyword evidence="6" id="KW-0391">Immunity</keyword>
<evidence type="ECO:0000313" key="12">
    <source>
        <dbReference type="EMBL" id="GLB37649.1"/>
    </source>
</evidence>
<dbReference type="PROSITE" id="PS51981">
    <property type="entry name" value="ZF_RZ"/>
    <property type="match status" value="1"/>
</dbReference>
<keyword evidence="2" id="KW-0963">Cytoplasm</keyword>
<dbReference type="SMART" id="SM00356">
    <property type="entry name" value="ZnF_C3H1"/>
    <property type="match status" value="2"/>
</dbReference>
<dbReference type="SUPFAM" id="SSF52540">
    <property type="entry name" value="P-loop containing nucleoside triphosphate hydrolases"/>
    <property type="match status" value="1"/>
</dbReference>
<feature type="region of interest" description="Disordered" evidence="9">
    <location>
        <begin position="968"/>
        <end position="1045"/>
    </location>
</feature>
<dbReference type="CDD" id="cd18808">
    <property type="entry name" value="SF1_C_Upf1"/>
    <property type="match status" value="1"/>
</dbReference>
<evidence type="ECO:0000256" key="4">
    <source>
        <dbReference type="ARBA" id="ARBA00022771"/>
    </source>
</evidence>